<evidence type="ECO:0000313" key="1">
    <source>
        <dbReference type="EMBL" id="KAI4388607.1"/>
    </source>
</evidence>
<evidence type="ECO:0000313" key="2">
    <source>
        <dbReference type="Proteomes" id="UP001057402"/>
    </source>
</evidence>
<sequence length="330" mass="36985">MASAMTPKEVSLDIPPFLQVFNDGTFIRLVSSEVVPPGLDNSTSVLSKDIHVRVPDSASTLSARIYVPSSALLASPPPKLPLILYFHGGGFLACSTALANYHNSLNAISSRSDTIIVSFDYRLCPEHPLPSAYDDSWASLLWILSQSKPETPNRDPWLEQNADFSNIFLAGDSCGANIAHHLALRSFQSLPWFSFEGMIMINPYFWGKEPIGREKEEHSRRRMVDLWWQFVCPSDKGNDDPLINPFVGGKCPEGMTSMPVSRVMVTVAGEDILRDRGRLYFEMLKEKSGWKGKAEILETDDAEHVFHIFDHESDKAKDMFKGLAHFIHKN</sequence>
<organism evidence="1 2">
    <name type="scientific">Melastoma candidum</name>
    <dbReference type="NCBI Taxonomy" id="119954"/>
    <lineage>
        <taxon>Eukaryota</taxon>
        <taxon>Viridiplantae</taxon>
        <taxon>Streptophyta</taxon>
        <taxon>Embryophyta</taxon>
        <taxon>Tracheophyta</taxon>
        <taxon>Spermatophyta</taxon>
        <taxon>Magnoliopsida</taxon>
        <taxon>eudicotyledons</taxon>
        <taxon>Gunneridae</taxon>
        <taxon>Pentapetalae</taxon>
        <taxon>rosids</taxon>
        <taxon>malvids</taxon>
        <taxon>Myrtales</taxon>
        <taxon>Melastomataceae</taxon>
        <taxon>Melastomatoideae</taxon>
        <taxon>Melastomateae</taxon>
        <taxon>Melastoma</taxon>
    </lineage>
</organism>
<comment type="caution">
    <text evidence="1">The sequence shown here is derived from an EMBL/GenBank/DDBJ whole genome shotgun (WGS) entry which is preliminary data.</text>
</comment>
<name>A0ACB9SCW2_9MYRT</name>
<protein>
    <submittedName>
        <fullName evidence="1">Uncharacterized protein</fullName>
    </submittedName>
</protein>
<gene>
    <name evidence="1" type="ORF">MLD38_000920</name>
</gene>
<reference evidence="2" key="1">
    <citation type="journal article" date="2023" name="Front. Plant Sci.">
        <title>Chromosomal-level genome assembly of Melastoma candidum provides insights into trichome evolution.</title>
        <authorList>
            <person name="Zhong Y."/>
            <person name="Wu W."/>
            <person name="Sun C."/>
            <person name="Zou P."/>
            <person name="Liu Y."/>
            <person name="Dai S."/>
            <person name="Zhou R."/>
        </authorList>
    </citation>
    <scope>NUCLEOTIDE SEQUENCE [LARGE SCALE GENOMIC DNA]</scope>
</reference>
<proteinExistence type="predicted"/>
<accession>A0ACB9SCW2</accession>
<dbReference type="EMBL" id="CM042880">
    <property type="protein sequence ID" value="KAI4388607.1"/>
    <property type="molecule type" value="Genomic_DNA"/>
</dbReference>
<keyword evidence="2" id="KW-1185">Reference proteome</keyword>
<dbReference type="Proteomes" id="UP001057402">
    <property type="component" value="Chromosome 1"/>
</dbReference>